<dbReference type="RefSeq" id="WP_031503597.1">
    <property type="nucleotide sequence ID" value="NC_022795.1"/>
</dbReference>
<comment type="catalytic activity">
    <reaction evidence="5">
        <text>a uridine in RNA = a pseudouridine in RNA</text>
        <dbReference type="Rhea" id="RHEA:48348"/>
        <dbReference type="Rhea" id="RHEA-COMP:12068"/>
        <dbReference type="Rhea" id="RHEA-COMP:12069"/>
        <dbReference type="ChEBI" id="CHEBI:65314"/>
        <dbReference type="ChEBI" id="CHEBI:65315"/>
    </reaction>
</comment>
<evidence type="ECO:0000256" key="2">
    <source>
        <dbReference type="ARBA" id="ARBA00023235"/>
    </source>
</evidence>
<dbReference type="SUPFAM" id="SSF55120">
    <property type="entry name" value="Pseudouridine synthase"/>
    <property type="match status" value="1"/>
</dbReference>
<proteinExistence type="inferred from homology"/>
<dbReference type="AlphaFoldDB" id="A0A0X1KPI4"/>
<dbReference type="Pfam" id="PF00849">
    <property type="entry name" value="PseudoU_synth_2"/>
    <property type="match status" value="1"/>
</dbReference>
<dbReference type="PATRIC" id="fig|1123384.7.peg.390"/>
<keyword evidence="2 5" id="KW-0413">Isomerase</keyword>
<dbReference type="Gene3D" id="3.30.2350.10">
    <property type="entry name" value="Pseudouridine synthase"/>
    <property type="match status" value="1"/>
</dbReference>
<gene>
    <name evidence="7" type="ORF">AJ81_01970</name>
</gene>
<dbReference type="CDD" id="cd00165">
    <property type="entry name" value="S4"/>
    <property type="match status" value="1"/>
</dbReference>
<evidence type="ECO:0000256" key="4">
    <source>
        <dbReference type="PROSITE-ProRule" id="PRU00182"/>
    </source>
</evidence>
<dbReference type="PROSITE" id="PS01129">
    <property type="entry name" value="PSI_RLU"/>
    <property type="match status" value="1"/>
</dbReference>
<dbReference type="CDD" id="cd02869">
    <property type="entry name" value="PseudoU_synth_RluA_like"/>
    <property type="match status" value="1"/>
</dbReference>
<keyword evidence="4" id="KW-0694">RNA-binding</keyword>
<sequence>MTIKVNRNEAGERLDLFLLSKLPKIVSRSFLQKLIKDGQIKVNDRLEKPSYRVKANDIISLPDRPVPQQIEILPEPLELNVLYEDSDIIVVNKPAGMIVHPIPSHTSGTLVNALLYHCKDLQGIGGELRPGIVHRLDKDTSGVMVVAKNDLAHRSLSQQFKNREVFKMYLAIVQGKPNETEGEIQIKVARHPTLRVKMTVAAEGRIAVTSYRVLKSFDDLASLVAAYPKTGRTHQIRVHIKYIQHPILGDRLYGRADPIYVERQMLHAAILQFRHPKKNEQMRFIAPLPEDFKAALRRLHEVSSK</sequence>
<dbReference type="SMART" id="SM00363">
    <property type="entry name" value="S4"/>
    <property type="match status" value="1"/>
</dbReference>
<dbReference type="InterPro" id="IPR020103">
    <property type="entry name" value="PsdUridine_synth_cat_dom_sf"/>
</dbReference>
<dbReference type="PaxDb" id="1123384-AJ81_01970"/>
<evidence type="ECO:0000313" key="8">
    <source>
        <dbReference type="Proteomes" id="UP000077469"/>
    </source>
</evidence>
<evidence type="ECO:0000259" key="6">
    <source>
        <dbReference type="SMART" id="SM00363"/>
    </source>
</evidence>
<comment type="similarity">
    <text evidence="1 5">Belongs to the pseudouridine synthase RluA family.</text>
</comment>
<feature type="domain" description="RNA-binding S4" evidence="6">
    <location>
        <begin position="12"/>
        <end position="71"/>
    </location>
</feature>
<dbReference type="InterPro" id="IPR006225">
    <property type="entry name" value="PsdUridine_synth_RluC/D"/>
</dbReference>
<dbReference type="GO" id="GO:0120159">
    <property type="term" value="F:rRNA pseudouridine synthase activity"/>
    <property type="evidence" value="ECO:0007669"/>
    <property type="project" value="UniProtKB-ARBA"/>
</dbReference>
<dbReference type="InterPro" id="IPR050188">
    <property type="entry name" value="RluA_PseudoU_synthase"/>
</dbReference>
<organism evidence="7 8">
    <name type="scientific">Pseudothermotoga hypogea DSM 11164 = NBRC 106472</name>
    <dbReference type="NCBI Taxonomy" id="1123384"/>
    <lineage>
        <taxon>Bacteria</taxon>
        <taxon>Thermotogati</taxon>
        <taxon>Thermotogota</taxon>
        <taxon>Thermotogae</taxon>
        <taxon>Thermotogales</taxon>
        <taxon>Thermotogaceae</taxon>
        <taxon>Pseudothermotoga</taxon>
    </lineage>
</organism>
<dbReference type="Pfam" id="PF01479">
    <property type="entry name" value="S4"/>
    <property type="match status" value="1"/>
</dbReference>
<dbReference type="InterPro" id="IPR006145">
    <property type="entry name" value="PsdUridine_synth_RsuA/RluA"/>
</dbReference>
<dbReference type="GO" id="GO:0000455">
    <property type="term" value="P:enzyme-directed rRNA pseudouridine synthesis"/>
    <property type="evidence" value="ECO:0007669"/>
    <property type="project" value="TreeGrafter"/>
</dbReference>
<name>A0A0X1KPI4_9THEM</name>
<evidence type="ECO:0000313" key="7">
    <source>
        <dbReference type="EMBL" id="AJC73172.1"/>
    </source>
</evidence>
<dbReference type="PANTHER" id="PTHR21600:SF44">
    <property type="entry name" value="RIBOSOMAL LARGE SUBUNIT PSEUDOURIDINE SYNTHASE D"/>
    <property type="match status" value="1"/>
</dbReference>
<dbReference type="EC" id="5.4.99.-" evidence="5"/>
<dbReference type="InterPro" id="IPR002942">
    <property type="entry name" value="S4_RNA-bd"/>
</dbReference>
<evidence type="ECO:0000256" key="1">
    <source>
        <dbReference type="ARBA" id="ARBA00010876"/>
    </source>
</evidence>
<dbReference type="EMBL" id="CP007141">
    <property type="protein sequence ID" value="AJC73172.1"/>
    <property type="molecule type" value="Genomic_DNA"/>
</dbReference>
<dbReference type="SUPFAM" id="SSF55174">
    <property type="entry name" value="Alpha-L RNA-binding motif"/>
    <property type="match status" value="1"/>
</dbReference>
<dbReference type="PANTHER" id="PTHR21600">
    <property type="entry name" value="MITOCHONDRIAL RNA PSEUDOURIDINE SYNTHASE"/>
    <property type="match status" value="1"/>
</dbReference>
<dbReference type="Gene3D" id="3.10.290.10">
    <property type="entry name" value="RNA-binding S4 domain"/>
    <property type="match status" value="1"/>
</dbReference>
<dbReference type="GO" id="GO:0003723">
    <property type="term" value="F:RNA binding"/>
    <property type="evidence" value="ECO:0007669"/>
    <property type="project" value="UniProtKB-KW"/>
</dbReference>
<keyword evidence="8" id="KW-1185">Reference proteome</keyword>
<protein>
    <recommendedName>
        <fullName evidence="5">Pseudouridine synthase</fullName>
        <ecNumber evidence="5">5.4.99.-</ecNumber>
    </recommendedName>
</protein>
<dbReference type="KEGG" id="phy:AJ81_01970"/>
<feature type="active site" evidence="3">
    <location>
        <position position="137"/>
    </location>
</feature>
<comment type="function">
    <text evidence="5">Responsible for synthesis of pseudouridine from uracil.</text>
</comment>
<dbReference type="STRING" id="1123384.AJ81_01970"/>
<evidence type="ECO:0000256" key="3">
    <source>
        <dbReference type="PIRSR" id="PIRSR606225-1"/>
    </source>
</evidence>
<dbReference type="NCBIfam" id="TIGR00005">
    <property type="entry name" value="rluA_subfam"/>
    <property type="match status" value="1"/>
</dbReference>
<accession>A0A0X1KPI4</accession>
<dbReference type="OrthoDB" id="9807829at2"/>
<evidence type="ECO:0000256" key="5">
    <source>
        <dbReference type="RuleBase" id="RU362028"/>
    </source>
</evidence>
<dbReference type="PROSITE" id="PS50889">
    <property type="entry name" value="S4"/>
    <property type="match status" value="1"/>
</dbReference>
<dbReference type="Proteomes" id="UP000077469">
    <property type="component" value="Chromosome"/>
</dbReference>
<dbReference type="InterPro" id="IPR006224">
    <property type="entry name" value="PsdUridine_synth_RluA-like_CS"/>
</dbReference>
<dbReference type="InterPro" id="IPR036986">
    <property type="entry name" value="S4_RNA-bd_sf"/>
</dbReference>
<reference evidence="7 8" key="1">
    <citation type="submission" date="2014-01" db="EMBL/GenBank/DDBJ databases">
        <title>Genome sequencing of Thermotog hypogea.</title>
        <authorList>
            <person name="Zhang X."/>
            <person name="Alvare G."/>
            <person name="Fristensky B."/>
            <person name="Chen L."/>
            <person name="Suen T."/>
            <person name="Chen Q."/>
            <person name="Ma K."/>
        </authorList>
    </citation>
    <scope>NUCLEOTIDE SEQUENCE [LARGE SCALE GENOMIC DNA]</scope>
    <source>
        <strain evidence="7 8">DSM 11164</strain>
    </source>
</reference>